<organism evidence="2 3">
    <name type="scientific">Gymnopilus dilepis</name>
    <dbReference type="NCBI Taxonomy" id="231916"/>
    <lineage>
        <taxon>Eukaryota</taxon>
        <taxon>Fungi</taxon>
        <taxon>Dikarya</taxon>
        <taxon>Basidiomycota</taxon>
        <taxon>Agaricomycotina</taxon>
        <taxon>Agaricomycetes</taxon>
        <taxon>Agaricomycetidae</taxon>
        <taxon>Agaricales</taxon>
        <taxon>Agaricineae</taxon>
        <taxon>Hymenogastraceae</taxon>
        <taxon>Gymnopilus</taxon>
    </lineage>
</organism>
<dbReference type="GO" id="GO:0003676">
    <property type="term" value="F:nucleic acid binding"/>
    <property type="evidence" value="ECO:0007669"/>
    <property type="project" value="InterPro"/>
</dbReference>
<feature type="compositionally biased region" description="Basic residues" evidence="1">
    <location>
        <begin position="65"/>
        <end position="75"/>
    </location>
</feature>
<proteinExistence type="predicted"/>
<dbReference type="Gene3D" id="3.30.110.20">
    <property type="entry name" value="Alba-like domain"/>
    <property type="match status" value="1"/>
</dbReference>
<feature type="compositionally biased region" description="Acidic residues" evidence="1">
    <location>
        <begin position="253"/>
        <end position="265"/>
    </location>
</feature>
<name>A0A409W799_9AGAR</name>
<sequence length="265" mass="29007">MTSSKKRKLDSVQDDTESKRLKLASKDTQAAPAGVSAHIAETTDTTVEPDTGSADKGNANDGIKGRTRPRIRKLMPPRPFPTVPTSVSATGPRSGHREGKNMICLTRKTSLGHYMRRCKNVIIMDGYKTLHLSAMGAAIPLLTQLVCALPPILPFSPDEITTEITTGTVEVQDEVIPDDEDEDLTYQTRGKSVLRVVFKIGNGEYEGDKGAVRKYSAGKSVPKSFMRPQKNGGKQEKKVNKGKGKEAATSEIIFEEPEQEFMDML</sequence>
<dbReference type="EMBL" id="NHYE01005342">
    <property type="protein sequence ID" value="PPQ74410.1"/>
    <property type="molecule type" value="Genomic_DNA"/>
</dbReference>
<feature type="region of interest" description="Disordered" evidence="1">
    <location>
        <begin position="221"/>
        <end position="265"/>
    </location>
</feature>
<dbReference type="OrthoDB" id="416729at2759"/>
<evidence type="ECO:0000256" key="1">
    <source>
        <dbReference type="SAM" id="MobiDB-lite"/>
    </source>
</evidence>
<feature type="compositionally biased region" description="Basic and acidic residues" evidence="1">
    <location>
        <begin position="233"/>
        <end position="248"/>
    </location>
</feature>
<protein>
    <submittedName>
        <fullName evidence="2">Uncharacterized protein</fullName>
    </submittedName>
</protein>
<dbReference type="InterPro" id="IPR036882">
    <property type="entry name" value="Alba-like_dom_sf"/>
</dbReference>
<gene>
    <name evidence="2" type="ORF">CVT26_001431</name>
</gene>
<evidence type="ECO:0000313" key="2">
    <source>
        <dbReference type="EMBL" id="PPQ74410.1"/>
    </source>
</evidence>
<dbReference type="Proteomes" id="UP000284706">
    <property type="component" value="Unassembled WGS sequence"/>
</dbReference>
<dbReference type="InParanoid" id="A0A409W799"/>
<feature type="region of interest" description="Disordered" evidence="1">
    <location>
        <begin position="1"/>
        <end position="98"/>
    </location>
</feature>
<evidence type="ECO:0000313" key="3">
    <source>
        <dbReference type="Proteomes" id="UP000284706"/>
    </source>
</evidence>
<keyword evidence="3" id="KW-1185">Reference proteome</keyword>
<accession>A0A409W799</accession>
<reference evidence="2 3" key="1">
    <citation type="journal article" date="2018" name="Evol. Lett.">
        <title>Horizontal gene cluster transfer increased hallucinogenic mushroom diversity.</title>
        <authorList>
            <person name="Reynolds H.T."/>
            <person name="Vijayakumar V."/>
            <person name="Gluck-Thaler E."/>
            <person name="Korotkin H.B."/>
            <person name="Matheny P.B."/>
            <person name="Slot J.C."/>
        </authorList>
    </citation>
    <scope>NUCLEOTIDE SEQUENCE [LARGE SCALE GENOMIC DNA]</scope>
    <source>
        <strain evidence="2 3">SRW20</strain>
    </source>
</reference>
<comment type="caution">
    <text evidence="2">The sequence shown here is derived from an EMBL/GenBank/DDBJ whole genome shotgun (WGS) entry which is preliminary data.</text>
</comment>
<dbReference type="AlphaFoldDB" id="A0A409W799"/>